<feature type="transmembrane region" description="Helical" evidence="2">
    <location>
        <begin position="149"/>
        <end position="171"/>
    </location>
</feature>
<evidence type="ECO:0000313" key="4">
    <source>
        <dbReference type="EMBL" id="CAK9225892.1"/>
    </source>
</evidence>
<reference evidence="4" key="1">
    <citation type="submission" date="2024-02" db="EMBL/GenBank/DDBJ databases">
        <authorList>
            <consortium name="ELIXIR-Norway"/>
            <consortium name="Elixir Norway"/>
        </authorList>
    </citation>
    <scope>NUCLEOTIDE SEQUENCE</scope>
</reference>
<feature type="transmembrane region" description="Helical" evidence="2">
    <location>
        <begin position="310"/>
        <end position="343"/>
    </location>
</feature>
<dbReference type="Pfam" id="PF02517">
    <property type="entry name" value="Rce1-like"/>
    <property type="match status" value="1"/>
</dbReference>
<feature type="region of interest" description="Disordered" evidence="1">
    <location>
        <begin position="93"/>
        <end position="118"/>
    </location>
</feature>
<feature type="transmembrane region" description="Helical" evidence="2">
    <location>
        <begin position="349"/>
        <end position="369"/>
    </location>
</feature>
<evidence type="ECO:0000259" key="3">
    <source>
        <dbReference type="Pfam" id="PF02517"/>
    </source>
</evidence>
<feature type="compositionally biased region" description="Polar residues" evidence="1">
    <location>
        <begin position="93"/>
        <end position="106"/>
    </location>
</feature>
<feature type="domain" description="CAAX prenyl protease 2/Lysostaphin resistance protein A-like" evidence="3">
    <location>
        <begin position="278"/>
        <end position="362"/>
    </location>
</feature>
<sequence>MRRSAVAAVAAVGDSLPPALLFPFKSKRFKEGFRGGFGVSRNFTSSFLVPSSNLGFRRQEQQQRESKKGPTFLASSFRKSLLMYHYCRANPEPEQTTATSVDQDASTGGLPATVPGEEFGAGNSKAAEPFSRLPSPVPWANGLVISTMVIYWGGFHMPLGLGGLAIVANLFPQHVSDPQFQAMSQVFLQLMELAGTAWLIKSTLQPFKPQFELFNVSFSKAFQDRGWIPASALGLLVMLLIVIASASITQYLSPSQVEEAPSALSGLVTSTPVACSATYLAFCVITPVIEEYVYRGFLLASLASHIRWPFAIIVSSLVFAISHLGASGLPSLFMIGCVLGLAYTWTGNLATSLVIHGLYNAIVLTRSVVF</sequence>
<feature type="transmembrane region" description="Helical" evidence="2">
    <location>
        <begin position="264"/>
        <end position="289"/>
    </location>
</feature>
<evidence type="ECO:0000256" key="2">
    <source>
        <dbReference type="SAM" id="Phobius"/>
    </source>
</evidence>
<dbReference type="PANTHER" id="PTHR43592:SF4">
    <property type="entry name" value="CAAX AMINO TERMINAL PROTEASE FAMILY PROTEIN"/>
    <property type="match status" value="1"/>
</dbReference>
<keyword evidence="2" id="KW-1133">Transmembrane helix</keyword>
<keyword evidence="2" id="KW-0472">Membrane</keyword>
<name>A0ABP0UN91_9BRYO</name>
<accession>A0ABP0UN91</accession>
<proteinExistence type="predicted"/>
<organism evidence="4 5">
    <name type="scientific">Sphagnum troendelagicum</name>
    <dbReference type="NCBI Taxonomy" id="128251"/>
    <lineage>
        <taxon>Eukaryota</taxon>
        <taxon>Viridiplantae</taxon>
        <taxon>Streptophyta</taxon>
        <taxon>Embryophyta</taxon>
        <taxon>Bryophyta</taxon>
        <taxon>Sphagnophytina</taxon>
        <taxon>Sphagnopsida</taxon>
        <taxon>Sphagnales</taxon>
        <taxon>Sphagnaceae</taxon>
        <taxon>Sphagnum</taxon>
    </lineage>
</organism>
<evidence type="ECO:0000313" key="5">
    <source>
        <dbReference type="Proteomes" id="UP001497512"/>
    </source>
</evidence>
<keyword evidence="2" id="KW-0812">Transmembrane</keyword>
<dbReference type="EMBL" id="OZ019897">
    <property type="protein sequence ID" value="CAK9225892.1"/>
    <property type="molecule type" value="Genomic_DNA"/>
</dbReference>
<dbReference type="PANTHER" id="PTHR43592">
    <property type="entry name" value="CAAX AMINO TERMINAL PROTEASE"/>
    <property type="match status" value="1"/>
</dbReference>
<gene>
    <name evidence="4" type="ORF">CSSPTR1EN2_LOCUS17966</name>
</gene>
<keyword evidence="5" id="KW-1185">Reference proteome</keyword>
<dbReference type="InterPro" id="IPR003675">
    <property type="entry name" value="Rce1/LyrA-like_dom"/>
</dbReference>
<protein>
    <recommendedName>
        <fullName evidence="3">CAAX prenyl protease 2/Lysostaphin resistance protein A-like domain-containing protein</fullName>
    </recommendedName>
</protein>
<feature type="transmembrane region" description="Helical" evidence="2">
    <location>
        <begin position="227"/>
        <end position="252"/>
    </location>
</feature>
<dbReference type="Proteomes" id="UP001497512">
    <property type="component" value="Chromosome 5"/>
</dbReference>
<evidence type="ECO:0000256" key="1">
    <source>
        <dbReference type="SAM" id="MobiDB-lite"/>
    </source>
</evidence>